<proteinExistence type="predicted"/>
<keyword evidence="1" id="KW-0472">Membrane</keyword>
<gene>
    <name evidence="3" type="ORF">GOB87_12995</name>
</gene>
<keyword evidence="1" id="KW-1133">Transmembrane helix</keyword>
<protein>
    <submittedName>
        <fullName evidence="3">TraM recognition domain-containing protein</fullName>
    </submittedName>
</protein>
<dbReference type="AlphaFoldDB" id="A0A967B9X2"/>
<evidence type="ECO:0000313" key="3">
    <source>
        <dbReference type="EMBL" id="NHO54851.1"/>
    </source>
</evidence>
<dbReference type="Pfam" id="PF12696">
    <property type="entry name" value="TraG-D_C"/>
    <property type="match status" value="1"/>
</dbReference>
<dbReference type="InterPro" id="IPR027417">
    <property type="entry name" value="P-loop_NTPase"/>
</dbReference>
<comment type="caution">
    <text evidence="3">The sequence shown here is derived from an EMBL/GenBank/DDBJ whole genome shotgun (WGS) entry which is preliminary data.</text>
</comment>
<dbReference type="Gene3D" id="3.40.50.300">
    <property type="entry name" value="P-loop containing nucleotide triphosphate hydrolases"/>
    <property type="match status" value="2"/>
</dbReference>
<dbReference type="SUPFAM" id="SSF52540">
    <property type="entry name" value="P-loop containing nucleoside triphosphate hydrolases"/>
    <property type="match status" value="1"/>
</dbReference>
<reference evidence="3" key="1">
    <citation type="submission" date="2019-11" db="EMBL/GenBank/DDBJ databases">
        <title>Description of new Acetobacter species.</title>
        <authorList>
            <person name="Cleenwerck I."/>
            <person name="Sombolestani A.S."/>
        </authorList>
    </citation>
    <scope>NUCLEOTIDE SEQUENCE</scope>
    <source>
        <strain evidence="3">LMG 1626</strain>
    </source>
</reference>
<evidence type="ECO:0000313" key="4">
    <source>
        <dbReference type="Proteomes" id="UP000597459"/>
    </source>
</evidence>
<feature type="transmembrane region" description="Helical" evidence="1">
    <location>
        <begin position="40"/>
        <end position="73"/>
    </location>
</feature>
<sequence length="773" mass="84624">MVARRIAGPVANQQISRERIYRDSRPWWTRWADDVRSPLAGWYMLVLAFCAWLIPALTGPALVLAPLIAMWVLMRPESLPLHLPRYTGETDRNNLSPKDRKPQKADGIVYLGTEARTRRQIWMTSDAARQHAAIPGTTGAGKTTAIVSLAANPLAHGSGFILIDAKGDNTVYGDVLALARRFGLDDQVLVLNFLVASGAKDSNTFNPFSSGNADAIREMLVSQLGEAMPNDSNGVFRDRAVGLAGTIIPALVWMRDTHGVSINVDSIRYAMELRWIGTLARHKVFLIRNPESDHPFERSVPEIPADILWPLQAYLGELPGYDSTLEWNAQKENKPSEQHGYAKMYFSKVFTQLGVSLGHIFNVENADIIMRDVVLNRRILVTILPSLENSSDSLAGLGKIVVASQRGVMAQLLGAKLHGDGDEIFKLKAGSGDAPFHLFFDELAAFVTDGMDRMAAMGRGLNCMFWFSFQDLPGLTARIGEKAFTLLGNANLTHAMRLQDAMKTREWLEQQADKVEVSQVTHLERSEVGNLYAGQSAEIREVSRLPWSDLQTLLEGEAITMWGGRLTHSKTFFAKLNGRKGAVRRVQPVMLPVDKKGHAAAPDAETWKVLEAIEDGSFLAEEASAPLAASLTRFVADLANDNKTDVGRLIAEAGECAAEFAGTAGDPFGVRGQADTSFLNPLYAWAQKERDGFAVPPRPRPPIDAALLGRLTELEELSDVAGGSARRRAAMMIGARDAFSEIVRLNSGEPEGSRLNETAILAAARALRDRLAA</sequence>
<evidence type="ECO:0000256" key="1">
    <source>
        <dbReference type="SAM" id="Phobius"/>
    </source>
</evidence>
<evidence type="ECO:0000259" key="2">
    <source>
        <dbReference type="Pfam" id="PF12696"/>
    </source>
</evidence>
<keyword evidence="4" id="KW-1185">Reference proteome</keyword>
<dbReference type="EMBL" id="WOTH01000035">
    <property type="protein sequence ID" value="NHO54851.1"/>
    <property type="molecule type" value="Genomic_DNA"/>
</dbReference>
<organism evidence="3 4">
    <name type="scientific">Acetobacter estunensis</name>
    <dbReference type="NCBI Taxonomy" id="104097"/>
    <lineage>
        <taxon>Bacteria</taxon>
        <taxon>Pseudomonadati</taxon>
        <taxon>Pseudomonadota</taxon>
        <taxon>Alphaproteobacteria</taxon>
        <taxon>Acetobacterales</taxon>
        <taxon>Acetobacteraceae</taxon>
        <taxon>Acetobacter</taxon>
    </lineage>
</organism>
<dbReference type="RefSeq" id="WP_166317679.1">
    <property type="nucleotide sequence ID" value="NZ_WOTH01000035.1"/>
</dbReference>
<dbReference type="PANTHER" id="PTHR30121:SF6">
    <property type="entry name" value="SLR6007 PROTEIN"/>
    <property type="match status" value="1"/>
</dbReference>
<keyword evidence="1" id="KW-0812">Transmembrane</keyword>
<name>A0A967B9X2_9PROT</name>
<dbReference type="Proteomes" id="UP000597459">
    <property type="component" value="Unassembled WGS sequence"/>
</dbReference>
<dbReference type="CDD" id="cd01127">
    <property type="entry name" value="TrwB_TraG_TraD_VirD4"/>
    <property type="match status" value="1"/>
</dbReference>
<dbReference type="PANTHER" id="PTHR30121">
    <property type="entry name" value="UNCHARACTERIZED PROTEIN YJGR-RELATED"/>
    <property type="match status" value="1"/>
</dbReference>
<dbReference type="InterPro" id="IPR032689">
    <property type="entry name" value="TraG-D_C"/>
</dbReference>
<accession>A0A967B9X2</accession>
<dbReference type="InterPro" id="IPR051162">
    <property type="entry name" value="T4SS_component"/>
</dbReference>
<feature type="domain" description="TraD/TraG TraM recognition site" evidence="2">
    <location>
        <begin position="435"/>
        <end position="528"/>
    </location>
</feature>